<dbReference type="HOGENOM" id="CLU_2442421_0_0_1"/>
<proteinExistence type="predicted"/>
<evidence type="ECO:0000313" key="2">
    <source>
        <dbReference type="EMBL" id="KDN41787.1"/>
    </source>
</evidence>
<feature type="transmembrane region" description="Helical" evidence="1">
    <location>
        <begin position="12"/>
        <end position="32"/>
    </location>
</feature>
<accession>A0A066VJ81</accession>
<reference evidence="2 3" key="1">
    <citation type="submission" date="2014-05" db="EMBL/GenBank/DDBJ databases">
        <title>Draft genome sequence of a rare smut relative, Tilletiaria anomala UBC 951.</title>
        <authorList>
            <consortium name="DOE Joint Genome Institute"/>
            <person name="Toome M."/>
            <person name="Kuo A."/>
            <person name="Henrissat B."/>
            <person name="Lipzen A."/>
            <person name="Tritt A."/>
            <person name="Yoshinaga Y."/>
            <person name="Zane M."/>
            <person name="Barry K."/>
            <person name="Grigoriev I.V."/>
            <person name="Spatafora J.W."/>
            <person name="Aimea M.C."/>
        </authorList>
    </citation>
    <scope>NUCLEOTIDE SEQUENCE [LARGE SCALE GENOMIC DNA]</scope>
    <source>
        <strain evidence="2 3">UBC 951</strain>
    </source>
</reference>
<dbReference type="Proteomes" id="UP000027361">
    <property type="component" value="Unassembled WGS sequence"/>
</dbReference>
<keyword evidence="1" id="KW-0812">Transmembrane</keyword>
<evidence type="ECO:0000256" key="1">
    <source>
        <dbReference type="SAM" id="Phobius"/>
    </source>
</evidence>
<gene>
    <name evidence="2" type="ORF">K437DRAFT_170423</name>
</gene>
<name>A0A066VJ81_TILAU</name>
<organism evidence="2 3">
    <name type="scientific">Tilletiaria anomala (strain ATCC 24038 / CBS 436.72 / UBC 951)</name>
    <dbReference type="NCBI Taxonomy" id="1037660"/>
    <lineage>
        <taxon>Eukaryota</taxon>
        <taxon>Fungi</taxon>
        <taxon>Dikarya</taxon>
        <taxon>Basidiomycota</taxon>
        <taxon>Ustilaginomycotina</taxon>
        <taxon>Exobasidiomycetes</taxon>
        <taxon>Georgefischeriales</taxon>
        <taxon>Tilletiariaceae</taxon>
        <taxon>Tilletiaria</taxon>
    </lineage>
</organism>
<dbReference type="AlphaFoldDB" id="A0A066VJ81"/>
<dbReference type="GeneID" id="25261819"/>
<dbReference type="EMBL" id="JMSN01000076">
    <property type="protein sequence ID" value="KDN41787.1"/>
    <property type="molecule type" value="Genomic_DNA"/>
</dbReference>
<keyword evidence="1" id="KW-0472">Membrane</keyword>
<dbReference type="RefSeq" id="XP_013241843.1">
    <property type="nucleotide sequence ID" value="XM_013386389.1"/>
</dbReference>
<evidence type="ECO:0000313" key="3">
    <source>
        <dbReference type="Proteomes" id="UP000027361"/>
    </source>
</evidence>
<keyword evidence="3" id="KW-1185">Reference proteome</keyword>
<protein>
    <submittedName>
        <fullName evidence="2">Uncharacterized protein</fullName>
    </submittedName>
</protein>
<dbReference type="InParanoid" id="A0A066VJ81"/>
<keyword evidence="1" id="KW-1133">Transmembrane helix</keyword>
<comment type="caution">
    <text evidence="2">The sequence shown here is derived from an EMBL/GenBank/DDBJ whole genome shotgun (WGS) entry which is preliminary data.</text>
</comment>
<sequence length="90" mass="9764">MATRQCEPKNIFLLHLWSFYCACVSIVSKVVLANVYDSSRPGKVVEAKEKEVEIKDGSVAIRIIHGGLCGADCESIHACPSGIKLSDPCK</sequence>